<evidence type="ECO:0000259" key="3">
    <source>
        <dbReference type="PROSITE" id="PS50835"/>
    </source>
</evidence>
<gene>
    <name evidence="4" type="ORF">D4764_12G0008910</name>
</gene>
<feature type="chain" id="PRO_5022796506" description="Ig-like domain-containing protein" evidence="2">
    <location>
        <begin position="21"/>
        <end position="289"/>
    </location>
</feature>
<dbReference type="PANTHER" id="PTHR11422">
    <property type="entry name" value="T-CELL SURFACE GLYCOPROTEIN CD4"/>
    <property type="match status" value="1"/>
</dbReference>
<dbReference type="GO" id="GO:0042289">
    <property type="term" value="F:MHC class II protein binding"/>
    <property type="evidence" value="ECO:0007669"/>
    <property type="project" value="TreeGrafter"/>
</dbReference>
<proteinExistence type="predicted"/>
<dbReference type="InterPro" id="IPR036179">
    <property type="entry name" value="Ig-like_dom_sf"/>
</dbReference>
<name>A0A5C6PFE8_9TELE</name>
<feature type="domain" description="Ig-like" evidence="3">
    <location>
        <begin position="1"/>
        <end position="126"/>
    </location>
</feature>
<evidence type="ECO:0000256" key="2">
    <source>
        <dbReference type="SAM" id="SignalP"/>
    </source>
</evidence>
<keyword evidence="5" id="KW-1185">Reference proteome</keyword>
<dbReference type="PROSITE" id="PS50835">
    <property type="entry name" value="IG_LIKE"/>
    <property type="match status" value="1"/>
</dbReference>
<dbReference type="GO" id="GO:0042110">
    <property type="term" value="P:T cell activation"/>
    <property type="evidence" value="ECO:0007669"/>
    <property type="project" value="TreeGrafter"/>
</dbReference>
<evidence type="ECO:0000256" key="1">
    <source>
        <dbReference type="SAM" id="Phobius"/>
    </source>
</evidence>
<comment type="caution">
    <text evidence="4">The sequence shown here is derived from an EMBL/GenBank/DDBJ whole genome shotgun (WGS) entry which is preliminary data.</text>
</comment>
<dbReference type="GO" id="GO:0045121">
    <property type="term" value="C:membrane raft"/>
    <property type="evidence" value="ECO:0007669"/>
    <property type="project" value="TreeGrafter"/>
</dbReference>
<feature type="signal peptide" evidence="2">
    <location>
        <begin position="1"/>
        <end position="20"/>
    </location>
</feature>
<dbReference type="InterPro" id="IPR007110">
    <property type="entry name" value="Ig-like_dom"/>
</dbReference>
<sequence>MGVKSWLAALLICLTSGVKSNGDAVFVYSRIGGNLLLPCGNLLLPDCSAVSWTFFTNGGSWLPVQLDRAGPESQQTHRASFTSNCSVSLRDLREEDAASYSCAFNGRDIITFYVSLLTISSPSTITSLQPGGNLSLSCILFTYYNAGNCRSLSMFNLSWVSGDGTTLPSDNRLRLIRNTRCNITLVTNLETADNNRKWRCQVNTREETAAVFLDFRSTFLFESSLFGKSLIFSALPKCPFQLPMARILLCVVVTIVLVTVGVFTWRKEKDIVRTSAADHLQTVTTSVGL</sequence>
<dbReference type="AlphaFoldDB" id="A0A5C6PFE8"/>
<keyword evidence="2" id="KW-0732">Signal</keyword>
<dbReference type="Gene3D" id="2.60.40.10">
    <property type="entry name" value="Immunoglobulins"/>
    <property type="match status" value="1"/>
</dbReference>
<reference evidence="4 5" key="1">
    <citation type="submission" date="2019-04" db="EMBL/GenBank/DDBJ databases">
        <title>Chromosome genome assembly for Takifugu flavidus.</title>
        <authorList>
            <person name="Xiao S."/>
        </authorList>
    </citation>
    <scope>NUCLEOTIDE SEQUENCE [LARGE SCALE GENOMIC DNA]</scope>
    <source>
        <strain evidence="4">HTHZ2018</strain>
        <tissue evidence="4">Muscle</tissue>
    </source>
</reference>
<feature type="transmembrane region" description="Helical" evidence="1">
    <location>
        <begin position="244"/>
        <end position="265"/>
    </location>
</feature>
<organism evidence="4 5">
    <name type="scientific">Takifugu flavidus</name>
    <name type="common">sansaifugu</name>
    <dbReference type="NCBI Taxonomy" id="433684"/>
    <lineage>
        <taxon>Eukaryota</taxon>
        <taxon>Metazoa</taxon>
        <taxon>Chordata</taxon>
        <taxon>Craniata</taxon>
        <taxon>Vertebrata</taxon>
        <taxon>Euteleostomi</taxon>
        <taxon>Actinopterygii</taxon>
        <taxon>Neopterygii</taxon>
        <taxon>Teleostei</taxon>
        <taxon>Neoteleostei</taxon>
        <taxon>Acanthomorphata</taxon>
        <taxon>Eupercaria</taxon>
        <taxon>Tetraodontiformes</taxon>
        <taxon>Tetradontoidea</taxon>
        <taxon>Tetraodontidae</taxon>
        <taxon>Takifugu</taxon>
    </lineage>
</organism>
<dbReference type="PANTHER" id="PTHR11422:SF5">
    <property type="entry name" value="DIVERSE IMMUNOGLOBULIN DOMAIN-CONTAINING PROTEIN 1.1 ISOFORM X1-RELATED"/>
    <property type="match status" value="1"/>
</dbReference>
<keyword evidence="1" id="KW-0812">Transmembrane</keyword>
<dbReference type="GO" id="GO:0009897">
    <property type="term" value="C:external side of plasma membrane"/>
    <property type="evidence" value="ECO:0007669"/>
    <property type="project" value="TreeGrafter"/>
</dbReference>
<dbReference type="GO" id="GO:0035723">
    <property type="term" value="P:interleukin-15-mediated signaling pathway"/>
    <property type="evidence" value="ECO:0007669"/>
    <property type="project" value="TreeGrafter"/>
</dbReference>
<keyword evidence="1" id="KW-0472">Membrane</keyword>
<accession>A0A5C6PFE8</accession>
<dbReference type="EMBL" id="RHFK02000004">
    <property type="protein sequence ID" value="TWW77501.1"/>
    <property type="molecule type" value="Genomic_DNA"/>
</dbReference>
<dbReference type="GO" id="GO:1990782">
    <property type="term" value="F:protein tyrosine kinase binding"/>
    <property type="evidence" value="ECO:0007669"/>
    <property type="project" value="TreeGrafter"/>
</dbReference>
<evidence type="ECO:0000313" key="5">
    <source>
        <dbReference type="Proteomes" id="UP000324091"/>
    </source>
</evidence>
<dbReference type="InterPro" id="IPR013783">
    <property type="entry name" value="Ig-like_fold"/>
</dbReference>
<dbReference type="Proteomes" id="UP000324091">
    <property type="component" value="Chromosome 12"/>
</dbReference>
<keyword evidence="1" id="KW-1133">Transmembrane helix</keyword>
<evidence type="ECO:0000313" key="4">
    <source>
        <dbReference type="EMBL" id="TWW77501.1"/>
    </source>
</evidence>
<dbReference type="SUPFAM" id="SSF48726">
    <property type="entry name" value="Immunoglobulin"/>
    <property type="match status" value="1"/>
</dbReference>
<protein>
    <recommendedName>
        <fullName evidence="3">Ig-like domain-containing protein</fullName>
    </recommendedName>
</protein>
<dbReference type="GO" id="GO:0070374">
    <property type="term" value="P:positive regulation of ERK1 and ERK2 cascade"/>
    <property type="evidence" value="ECO:0007669"/>
    <property type="project" value="TreeGrafter"/>
</dbReference>